<sequence>MDDLALEPDIKSTGKSKKGIIGGSYCWVITRGQSGDDPHRAQEEHH</sequence>
<reference evidence="1 2" key="1">
    <citation type="journal article" date="2014" name="Am. J. Bot.">
        <title>Genome assembly and annotation for red clover (Trifolium pratense; Fabaceae).</title>
        <authorList>
            <person name="Istvanek J."/>
            <person name="Jaros M."/>
            <person name="Krenek A."/>
            <person name="Repkova J."/>
        </authorList>
    </citation>
    <scope>NUCLEOTIDE SEQUENCE [LARGE SCALE GENOMIC DNA]</scope>
    <source>
        <strain evidence="2">cv. Tatra</strain>
        <tissue evidence="1">Young leaves</tissue>
    </source>
</reference>
<feature type="non-terminal residue" evidence="1">
    <location>
        <position position="46"/>
    </location>
</feature>
<accession>A0A2K3N2B2</accession>
<gene>
    <name evidence="1" type="ORF">L195_g020425</name>
</gene>
<dbReference type="EMBL" id="ASHM01015296">
    <property type="protein sequence ID" value="PNX97200.1"/>
    <property type="molecule type" value="Genomic_DNA"/>
</dbReference>
<reference evidence="1 2" key="2">
    <citation type="journal article" date="2017" name="Front. Plant Sci.">
        <title>Gene Classification and Mining of Molecular Markers Useful in Red Clover (Trifolium pratense) Breeding.</title>
        <authorList>
            <person name="Istvanek J."/>
            <person name="Dluhosova J."/>
            <person name="Dluhos P."/>
            <person name="Patkova L."/>
            <person name="Nedelnik J."/>
            <person name="Repkova J."/>
        </authorList>
    </citation>
    <scope>NUCLEOTIDE SEQUENCE [LARGE SCALE GENOMIC DNA]</scope>
    <source>
        <strain evidence="2">cv. Tatra</strain>
        <tissue evidence="1">Young leaves</tissue>
    </source>
</reference>
<protein>
    <submittedName>
        <fullName evidence="1">Uncharacterized protein</fullName>
    </submittedName>
</protein>
<proteinExistence type="predicted"/>
<name>A0A2K3N2B2_TRIPR</name>
<evidence type="ECO:0000313" key="1">
    <source>
        <dbReference type="EMBL" id="PNX97200.1"/>
    </source>
</evidence>
<evidence type="ECO:0000313" key="2">
    <source>
        <dbReference type="Proteomes" id="UP000236291"/>
    </source>
</evidence>
<dbReference type="Proteomes" id="UP000236291">
    <property type="component" value="Unassembled WGS sequence"/>
</dbReference>
<organism evidence="1 2">
    <name type="scientific">Trifolium pratense</name>
    <name type="common">Red clover</name>
    <dbReference type="NCBI Taxonomy" id="57577"/>
    <lineage>
        <taxon>Eukaryota</taxon>
        <taxon>Viridiplantae</taxon>
        <taxon>Streptophyta</taxon>
        <taxon>Embryophyta</taxon>
        <taxon>Tracheophyta</taxon>
        <taxon>Spermatophyta</taxon>
        <taxon>Magnoliopsida</taxon>
        <taxon>eudicotyledons</taxon>
        <taxon>Gunneridae</taxon>
        <taxon>Pentapetalae</taxon>
        <taxon>rosids</taxon>
        <taxon>fabids</taxon>
        <taxon>Fabales</taxon>
        <taxon>Fabaceae</taxon>
        <taxon>Papilionoideae</taxon>
        <taxon>50 kb inversion clade</taxon>
        <taxon>NPAAA clade</taxon>
        <taxon>Hologalegina</taxon>
        <taxon>IRL clade</taxon>
        <taxon>Trifolieae</taxon>
        <taxon>Trifolium</taxon>
    </lineage>
</organism>
<comment type="caution">
    <text evidence="1">The sequence shown here is derived from an EMBL/GenBank/DDBJ whole genome shotgun (WGS) entry which is preliminary data.</text>
</comment>
<dbReference type="AlphaFoldDB" id="A0A2K3N2B2"/>